<accession>A0A9D1SJ05</accession>
<keyword evidence="2" id="KW-0812">Transmembrane</keyword>
<feature type="transmembrane region" description="Helical" evidence="2">
    <location>
        <begin position="21"/>
        <end position="50"/>
    </location>
</feature>
<sequence length="364" mass="39952">MFKKLFERYARAIANERERESFYKLFCACIATLIASLVLTAALIVCVFIFGSESEPTNIFVAIILLVLLLLWLSAIVATFILLILLGFNYKKALSRAPSMGEPAETAKLRRQMSDPAGYLYTYFFPDEALRAEADGIRKSNTTTYATVSAISGIIAIIAAIFFISADINGNSLEGYAMPVAITLLFAIVLPFSLLLTRRLKDVESRQKIQLENNPAYAKNLELFTLYTDFYKFKGKIYLIFVAVGIVASWVLAVLFPSLLWSVLPLLIIIIGLVINILLVRGLRAKAEPIEREIDKQYAARTAEQTATVQSGAKDTANAEITGKTEITSFAESSDGTNQSTDGGHTAELGAKQGVGEGNDEENI</sequence>
<proteinExistence type="predicted"/>
<evidence type="ECO:0000256" key="1">
    <source>
        <dbReference type="SAM" id="MobiDB-lite"/>
    </source>
</evidence>
<reference evidence="3" key="1">
    <citation type="submission" date="2020-10" db="EMBL/GenBank/DDBJ databases">
        <authorList>
            <person name="Gilroy R."/>
        </authorList>
    </citation>
    <scope>NUCLEOTIDE SEQUENCE</scope>
    <source>
        <strain evidence="3">CHK195-12923</strain>
    </source>
</reference>
<feature type="transmembrane region" description="Helical" evidence="2">
    <location>
        <begin position="145"/>
        <end position="164"/>
    </location>
</feature>
<feature type="transmembrane region" description="Helical" evidence="2">
    <location>
        <begin position="176"/>
        <end position="196"/>
    </location>
</feature>
<evidence type="ECO:0000256" key="2">
    <source>
        <dbReference type="SAM" id="Phobius"/>
    </source>
</evidence>
<evidence type="ECO:0000313" key="3">
    <source>
        <dbReference type="EMBL" id="HIU61956.1"/>
    </source>
</evidence>
<protein>
    <submittedName>
        <fullName evidence="3">Uncharacterized protein</fullName>
    </submittedName>
</protein>
<reference evidence="3" key="2">
    <citation type="journal article" date="2021" name="PeerJ">
        <title>Extensive microbial diversity within the chicken gut microbiome revealed by metagenomics and culture.</title>
        <authorList>
            <person name="Gilroy R."/>
            <person name="Ravi A."/>
            <person name="Getino M."/>
            <person name="Pursley I."/>
            <person name="Horton D.L."/>
            <person name="Alikhan N.F."/>
            <person name="Baker D."/>
            <person name="Gharbi K."/>
            <person name="Hall N."/>
            <person name="Watson M."/>
            <person name="Adriaenssens E.M."/>
            <person name="Foster-Nyarko E."/>
            <person name="Jarju S."/>
            <person name="Secka A."/>
            <person name="Antonio M."/>
            <person name="Oren A."/>
            <person name="Chaudhuri R.R."/>
            <person name="La Ragione R."/>
            <person name="Hildebrand F."/>
            <person name="Pallen M.J."/>
        </authorList>
    </citation>
    <scope>NUCLEOTIDE SEQUENCE</scope>
    <source>
        <strain evidence="3">CHK195-12923</strain>
    </source>
</reference>
<organism evidence="3 4">
    <name type="scientific">Candidatus Coproplasma excrementigallinarum</name>
    <dbReference type="NCBI Taxonomy" id="2840747"/>
    <lineage>
        <taxon>Bacteria</taxon>
        <taxon>Bacillati</taxon>
        <taxon>Bacillota</taxon>
        <taxon>Clostridia</taxon>
        <taxon>Eubacteriales</taxon>
        <taxon>Candidatus Coproplasma</taxon>
    </lineage>
</organism>
<keyword evidence="2" id="KW-1133">Transmembrane helix</keyword>
<name>A0A9D1SJ05_9FIRM</name>
<keyword evidence="2" id="KW-0472">Membrane</keyword>
<dbReference type="AlphaFoldDB" id="A0A9D1SJ05"/>
<feature type="transmembrane region" description="Helical" evidence="2">
    <location>
        <begin position="262"/>
        <end position="283"/>
    </location>
</feature>
<gene>
    <name evidence="3" type="ORF">IAB69_04850</name>
</gene>
<feature type="transmembrane region" description="Helical" evidence="2">
    <location>
        <begin position="237"/>
        <end position="256"/>
    </location>
</feature>
<comment type="caution">
    <text evidence="3">The sequence shown here is derived from an EMBL/GenBank/DDBJ whole genome shotgun (WGS) entry which is preliminary data.</text>
</comment>
<dbReference type="Proteomes" id="UP000824110">
    <property type="component" value="Unassembled WGS sequence"/>
</dbReference>
<feature type="compositionally biased region" description="Polar residues" evidence="1">
    <location>
        <begin position="325"/>
        <end position="343"/>
    </location>
</feature>
<dbReference type="EMBL" id="DVNE01000046">
    <property type="protein sequence ID" value="HIU61956.1"/>
    <property type="molecule type" value="Genomic_DNA"/>
</dbReference>
<evidence type="ECO:0000313" key="4">
    <source>
        <dbReference type="Proteomes" id="UP000824110"/>
    </source>
</evidence>
<feature type="transmembrane region" description="Helical" evidence="2">
    <location>
        <begin position="62"/>
        <end position="86"/>
    </location>
</feature>
<feature type="region of interest" description="Disordered" evidence="1">
    <location>
        <begin position="324"/>
        <end position="364"/>
    </location>
</feature>